<evidence type="ECO:0000256" key="1">
    <source>
        <dbReference type="SAM" id="MobiDB-lite"/>
    </source>
</evidence>
<evidence type="ECO:0000313" key="3">
    <source>
        <dbReference type="Proteomes" id="UP001159363"/>
    </source>
</evidence>
<evidence type="ECO:0000313" key="2">
    <source>
        <dbReference type="EMBL" id="KAJ8880251.1"/>
    </source>
</evidence>
<name>A0ABQ9H7P7_9NEOP</name>
<feature type="region of interest" description="Disordered" evidence="1">
    <location>
        <begin position="1"/>
        <end position="41"/>
    </location>
</feature>
<proteinExistence type="predicted"/>
<reference evidence="2 3" key="1">
    <citation type="submission" date="2023-02" db="EMBL/GenBank/DDBJ databases">
        <title>LHISI_Scaffold_Assembly.</title>
        <authorList>
            <person name="Stuart O.P."/>
            <person name="Cleave R."/>
            <person name="Magrath M.J.L."/>
            <person name="Mikheyev A.S."/>
        </authorList>
    </citation>
    <scope>NUCLEOTIDE SEQUENCE [LARGE SCALE GENOMIC DNA]</scope>
    <source>
        <strain evidence="2">Daus_M_001</strain>
        <tissue evidence="2">Leg muscle</tissue>
    </source>
</reference>
<dbReference type="Proteomes" id="UP001159363">
    <property type="component" value="Chromosome 5"/>
</dbReference>
<accession>A0ABQ9H7P7</accession>
<comment type="caution">
    <text evidence="2">The sequence shown here is derived from an EMBL/GenBank/DDBJ whole genome shotgun (WGS) entry which is preliminary data.</text>
</comment>
<keyword evidence="3" id="KW-1185">Reference proteome</keyword>
<sequence length="118" mass="13909">MKALKYDRDSSKKKKANIEENRGQKGMKKSPKEKDSTKKMLFPPKKKSKIISKGKLYEDDIITDDECFCLVCHEDFSNSRPGEKWVQCTRWKMWAHEERTEGDTLCYICDNYDSDDDL</sequence>
<organism evidence="2 3">
    <name type="scientific">Dryococelus australis</name>
    <dbReference type="NCBI Taxonomy" id="614101"/>
    <lineage>
        <taxon>Eukaryota</taxon>
        <taxon>Metazoa</taxon>
        <taxon>Ecdysozoa</taxon>
        <taxon>Arthropoda</taxon>
        <taxon>Hexapoda</taxon>
        <taxon>Insecta</taxon>
        <taxon>Pterygota</taxon>
        <taxon>Neoptera</taxon>
        <taxon>Polyneoptera</taxon>
        <taxon>Phasmatodea</taxon>
        <taxon>Verophasmatodea</taxon>
        <taxon>Anareolatae</taxon>
        <taxon>Phasmatidae</taxon>
        <taxon>Eurycanthinae</taxon>
        <taxon>Dryococelus</taxon>
    </lineage>
</organism>
<protein>
    <submittedName>
        <fullName evidence="2">Uncharacterized protein</fullName>
    </submittedName>
</protein>
<feature type="compositionally biased region" description="Basic and acidic residues" evidence="1">
    <location>
        <begin position="1"/>
        <end position="23"/>
    </location>
</feature>
<dbReference type="EMBL" id="JARBHB010000006">
    <property type="protein sequence ID" value="KAJ8880251.1"/>
    <property type="molecule type" value="Genomic_DNA"/>
</dbReference>
<gene>
    <name evidence="2" type="ORF">PR048_016717</name>
</gene>